<sequence length="303" mass="32963">ECCAGPGPLAADSVQHESWRECASDTGSPQVDLTGASWSSAAWAKNPLNKNFKCWKVTLDPKYSLPPEPEFMNEDLTHEVPKYEEQGQQRGRKPQRLSPKAAAKRRAKGKESKKGPTKTKASKVAKSKVSKTPGKGAARRVRKGRVGGGRKEKNKRVRRASQSRAASSAASPAEASMSEAAPRPSTSKRARRAKQPGTEAPVTSTTEAPVVPSSNQEQPEFSIPDDAVEAPAHCTYNAVYSTAYRRAQATKCTVAECKNKGKHASWLLRVHHKISPSLSGIPREPREPRDKKNNVSKGKPDPR</sequence>
<proteinExistence type="predicted"/>
<feature type="compositionally biased region" description="Basic and acidic residues" evidence="1">
    <location>
        <begin position="14"/>
        <end position="23"/>
    </location>
</feature>
<reference evidence="3 4" key="2">
    <citation type="submission" date="2024-05" db="EMBL/GenBank/DDBJ databases">
        <authorList>
            <person name="Chen Y."/>
            <person name="Shah S."/>
            <person name="Dougan E. K."/>
            <person name="Thang M."/>
            <person name="Chan C."/>
        </authorList>
    </citation>
    <scope>NUCLEOTIDE SEQUENCE [LARGE SCALE GENOMIC DNA]</scope>
</reference>
<organism evidence="2">
    <name type="scientific">Cladocopium goreaui</name>
    <dbReference type="NCBI Taxonomy" id="2562237"/>
    <lineage>
        <taxon>Eukaryota</taxon>
        <taxon>Sar</taxon>
        <taxon>Alveolata</taxon>
        <taxon>Dinophyceae</taxon>
        <taxon>Suessiales</taxon>
        <taxon>Symbiodiniaceae</taxon>
        <taxon>Cladocopium</taxon>
    </lineage>
</organism>
<keyword evidence="4" id="KW-1185">Reference proteome</keyword>
<reference evidence="2" key="1">
    <citation type="submission" date="2022-10" db="EMBL/GenBank/DDBJ databases">
        <authorList>
            <person name="Chen Y."/>
            <person name="Dougan E. K."/>
            <person name="Chan C."/>
            <person name="Rhodes N."/>
            <person name="Thang M."/>
        </authorList>
    </citation>
    <scope>NUCLEOTIDE SEQUENCE</scope>
</reference>
<feature type="region of interest" description="Disordered" evidence="1">
    <location>
        <begin position="274"/>
        <end position="303"/>
    </location>
</feature>
<comment type="caution">
    <text evidence="2">The sequence shown here is derived from an EMBL/GenBank/DDBJ whole genome shotgun (WGS) entry which is preliminary data.</text>
</comment>
<dbReference type="EMBL" id="CAMXCT010002291">
    <property type="protein sequence ID" value="CAI3997117.1"/>
    <property type="molecule type" value="Genomic_DNA"/>
</dbReference>
<feature type="compositionally biased region" description="Polar residues" evidence="1">
    <location>
        <begin position="25"/>
        <end position="34"/>
    </location>
</feature>
<feature type="region of interest" description="Disordered" evidence="1">
    <location>
        <begin position="64"/>
        <end position="226"/>
    </location>
</feature>
<feature type="compositionally biased region" description="Low complexity" evidence="1">
    <location>
        <begin position="162"/>
        <end position="185"/>
    </location>
</feature>
<dbReference type="EMBL" id="CAMXCT030002291">
    <property type="protein sequence ID" value="CAL4784429.1"/>
    <property type="molecule type" value="Genomic_DNA"/>
</dbReference>
<feature type="compositionally biased region" description="Basic and acidic residues" evidence="1">
    <location>
        <begin position="75"/>
        <end position="87"/>
    </location>
</feature>
<feature type="compositionally biased region" description="Basic residues" evidence="1">
    <location>
        <begin position="115"/>
        <end position="129"/>
    </location>
</feature>
<feature type="compositionally biased region" description="Polar residues" evidence="1">
    <location>
        <begin position="201"/>
        <end position="219"/>
    </location>
</feature>
<evidence type="ECO:0000313" key="3">
    <source>
        <dbReference type="EMBL" id="CAL4784429.1"/>
    </source>
</evidence>
<protein>
    <submittedName>
        <fullName evidence="2">Uncharacterized protein</fullName>
    </submittedName>
</protein>
<feature type="non-terminal residue" evidence="2">
    <location>
        <position position="1"/>
    </location>
</feature>
<evidence type="ECO:0000313" key="2">
    <source>
        <dbReference type="EMBL" id="CAI3997117.1"/>
    </source>
</evidence>
<feature type="region of interest" description="Disordered" evidence="1">
    <location>
        <begin position="1"/>
        <end position="34"/>
    </location>
</feature>
<feature type="compositionally biased region" description="Basic and acidic residues" evidence="1">
    <location>
        <begin position="283"/>
        <end position="303"/>
    </location>
</feature>
<accession>A0A9P1G4K9</accession>
<evidence type="ECO:0000313" key="4">
    <source>
        <dbReference type="Proteomes" id="UP001152797"/>
    </source>
</evidence>
<dbReference type="Proteomes" id="UP001152797">
    <property type="component" value="Unassembled WGS sequence"/>
</dbReference>
<gene>
    <name evidence="2" type="ORF">C1SCF055_LOCUS23531</name>
</gene>
<evidence type="ECO:0000256" key="1">
    <source>
        <dbReference type="SAM" id="MobiDB-lite"/>
    </source>
</evidence>
<dbReference type="AlphaFoldDB" id="A0A9P1G4K9"/>
<feature type="compositionally biased region" description="Basic residues" evidence="1">
    <location>
        <begin position="152"/>
        <end position="161"/>
    </location>
</feature>
<name>A0A9P1G4K9_9DINO</name>
<dbReference type="EMBL" id="CAMXCT020002291">
    <property type="protein sequence ID" value="CAL1150492.1"/>
    <property type="molecule type" value="Genomic_DNA"/>
</dbReference>